<protein>
    <submittedName>
        <fullName evidence="1">Uncharacterized protein</fullName>
    </submittedName>
</protein>
<dbReference type="PANTHER" id="PTHR34655">
    <property type="entry name" value="CONSERVED WITHIN P. AEROPHILUM"/>
    <property type="match status" value="1"/>
</dbReference>
<evidence type="ECO:0000313" key="1">
    <source>
        <dbReference type="EMBL" id="OIQ76594.1"/>
    </source>
</evidence>
<dbReference type="PANTHER" id="PTHR34655:SF2">
    <property type="entry name" value="PEROXIREDOXIN FAMILY PROTEIN"/>
    <property type="match status" value="1"/>
</dbReference>
<organism evidence="1">
    <name type="scientific">mine drainage metagenome</name>
    <dbReference type="NCBI Taxonomy" id="410659"/>
    <lineage>
        <taxon>unclassified sequences</taxon>
        <taxon>metagenomes</taxon>
        <taxon>ecological metagenomes</taxon>
    </lineage>
</organism>
<comment type="caution">
    <text evidence="1">The sequence shown here is derived from an EMBL/GenBank/DDBJ whole genome shotgun (WGS) entry which is preliminary data.</text>
</comment>
<dbReference type="EMBL" id="MLJW01001825">
    <property type="protein sequence ID" value="OIQ76594.1"/>
    <property type="molecule type" value="Genomic_DNA"/>
</dbReference>
<dbReference type="SUPFAM" id="SSF75169">
    <property type="entry name" value="DsrEFH-like"/>
    <property type="match status" value="1"/>
</dbReference>
<dbReference type="Gene3D" id="3.40.1260.10">
    <property type="entry name" value="DsrEFH-like"/>
    <property type="match status" value="1"/>
</dbReference>
<dbReference type="Pfam" id="PF13686">
    <property type="entry name" value="DrsE_2"/>
    <property type="match status" value="1"/>
</dbReference>
<gene>
    <name evidence="1" type="ORF">GALL_417240</name>
</gene>
<accession>A0A1J5PZT8</accession>
<dbReference type="AlphaFoldDB" id="A0A1J5PZT8"/>
<sequence>MASKLIIVMVNTDPRNGEELGAPFFQATVAAAMDYEVEVICTATSGQLMKKGFAETLVVKPGSPKTVYDFIKDAHDAGVKFYCCSPNLDLFDMTADDLIPECEGIVGGAKVIEDIMENDDAKVLTY</sequence>
<reference evidence="1" key="1">
    <citation type="submission" date="2016-10" db="EMBL/GenBank/DDBJ databases">
        <title>Sequence of Gallionella enrichment culture.</title>
        <authorList>
            <person name="Poehlein A."/>
            <person name="Muehling M."/>
            <person name="Daniel R."/>
        </authorList>
    </citation>
    <scope>NUCLEOTIDE SEQUENCE</scope>
</reference>
<proteinExistence type="predicted"/>
<dbReference type="InterPro" id="IPR032836">
    <property type="entry name" value="DsrE2-like"/>
</dbReference>
<name>A0A1J5PZT8_9ZZZZ</name>
<dbReference type="InterPro" id="IPR027396">
    <property type="entry name" value="DsrEFH-like"/>
</dbReference>